<protein>
    <submittedName>
        <fullName evidence="1">Uncharacterized protein</fullName>
    </submittedName>
</protein>
<proteinExistence type="predicted"/>
<evidence type="ECO:0000313" key="2">
    <source>
        <dbReference type="Proteomes" id="UP000182753"/>
    </source>
</evidence>
<dbReference type="AlphaFoldDB" id="A0A1J4RRX6"/>
<comment type="caution">
    <text evidence="1">The sequence shown here is derived from an EMBL/GenBank/DDBJ whole genome shotgun (WGS) entry which is preliminary data.</text>
</comment>
<dbReference type="Proteomes" id="UP000182753">
    <property type="component" value="Unassembled WGS sequence"/>
</dbReference>
<organism evidence="1 2">
    <name type="scientific">Candidatus Berkelbacteria bacterium CG1_02_42_45</name>
    <dbReference type="NCBI Taxonomy" id="1805036"/>
    <lineage>
        <taxon>Bacteria</taxon>
        <taxon>Candidatus Berkelbacteria</taxon>
    </lineage>
</organism>
<dbReference type="EMBL" id="MNUJ01000008">
    <property type="protein sequence ID" value="OIN90147.1"/>
    <property type="molecule type" value="Genomic_DNA"/>
</dbReference>
<name>A0A1J4RRX6_9BACT</name>
<accession>A0A1J4RRX6</accession>
<evidence type="ECO:0000313" key="1">
    <source>
        <dbReference type="EMBL" id="OIN90147.1"/>
    </source>
</evidence>
<reference evidence="1 2" key="1">
    <citation type="journal article" date="2016" name="Environ. Microbiol.">
        <title>Genomic resolution of a cold subsurface aquifer community provides metabolic insights for novel microbes adapted to high CO concentrations.</title>
        <authorList>
            <person name="Probst A.J."/>
            <person name="Castelle C.J."/>
            <person name="Singh A."/>
            <person name="Brown C.T."/>
            <person name="Anantharaman K."/>
            <person name="Sharon I."/>
            <person name="Hug L.A."/>
            <person name="Burstein D."/>
            <person name="Emerson J.B."/>
            <person name="Thomas B.C."/>
            <person name="Banfield J.F."/>
        </authorList>
    </citation>
    <scope>NUCLEOTIDE SEQUENCE [LARGE SCALE GENOMIC DNA]</scope>
    <source>
        <strain evidence="1">CG1_02_42_45</strain>
    </source>
</reference>
<gene>
    <name evidence="1" type="ORF">AUJ40_00390</name>
</gene>
<sequence>MKVFVWIYGMPVLPVGSAAYEALGGLNICIENCVARHYVDVMADNVKVYIDQHTWSATQGKVIDVIIDGLPSTNEGTEDAVRENVSAGVRVVFADKWLPEYKETRVTIRTRVVPA</sequence>